<evidence type="ECO:0000256" key="1">
    <source>
        <dbReference type="SAM" id="Phobius"/>
    </source>
</evidence>
<keyword evidence="3" id="KW-1185">Reference proteome</keyword>
<protein>
    <submittedName>
        <fullName evidence="2">Uncharacterized protein</fullName>
    </submittedName>
</protein>
<keyword evidence="1" id="KW-1133">Transmembrane helix</keyword>
<keyword evidence="1" id="KW-0812">Transmembrane</keyword>
<dbReference type="AlphaFoldDB" id="A0A562R832"/>
<comment type="caution">
    <text evidence="2">The sequence shown here is derived from an EMBL/GenBank/DDBJ whole genome shotgun (WGS) entry which is preliminary data.</text>
</comment>
<organism evidence="2 3">
    <name type="scientific">Bradyrhizobium huanghuaihaiense</name>
    <dbReference type="NCBI Taxonomy" id="990078"/>
    <lineage>
        <taxon>Bacteria</taxon>
        <taxon>Pseudomonadati</taxon>
        <taxon>Pseudomonadota</taxon>
        <taxon>Alphaproteobacteria</taxon>
        <taxon>Hyphomicrobiales</taxon>
        <taxon>Nitrobacteraceae</taxon>
        <taxon>Bradyrhizobium</taxon>
    </lineage>
</organism>
<accession>A0A562R832</accession>
<sequence length="99" mass="10564">MTIAIVLIVASALLGIATGRVFRIWALVMISPLIAIVSAIVLRVYDFGMVGGVTVIAICLAVAQLAYFATSYLLHARAVSPHDEVDGEPGEIGEKKIRR</sequence>
<feature type="transmembrane region" description="Helical" evidence="1">
    <location>
        <begin position="29"/>
        <end position="45"/>
    </location>
</feature>
<feature type="transmembrane region" description="Helical" evidence="1">
    <location>
        <begin position="52"/>
        <end position="74"/>
    </location>
</feature>
<proteinExistence type="predicted"/>
<keyword evidence="1" id="KW-0472">Membrane</keyword>
<dbReference type="RefSeq" id="WP_026312300.1">
    <property type="nucleotide sequence ID" value="NZ_VLLA01000016.1"/>
</dbReference>
<name>A0A562R832_9BRAD</name>
<dbReference type="Proteomes" id="UP000316291">
    <property type="component" value="Unassembled WGS sequence"/>
</dbReference>
<dbReference type="EMBL" id="VLLA01000016">
    <property type="protein sequence ID" value="TWI65033.1"/>
    <property type="molecule type" value="Genomic_DNA"/>
</dbReference>
<evidence type="ECO:0000313" key="2">
    <source>
        <dbReference type="EMBL" id="TWI65033.1"/>
    </source>
</evidence>
<gene>
    <name evidence="2" type="ORF">IQ16_05663</name>
</gene>
<evidence type="ECO:0000313" key="3">
    <source>
        <dbReference type="Proteomes" id="UP000316291"/>
    </source>
</evidence>
<reference evidence="2 3" key="1">
    <citation type="journal article" date="2015" name="Stand. Genomic Sci.">
        <title>Genomic Encyclopedia of Bacterial and Archaeal Type Strains, Phase III: the genomes of soil and plant-associated and newly described type strains.</title>
        <authorList>
            <person name="Whitman W.B."/>
            <person name="Woyke T."/>
            <person name="Klenk H.P."/>
            <person name="Zhou Y."/>
            <person name="Lilburn T.G."/>
            <person name="Beck B.J."/>
            <person name="De Vos P."/>
            <person name="Vandamme P."/>
            <person name="Eisen J.A."/>
            <person name="Garrity G."/>
            <person name="Hugenholtz P."/>
            <person name="Kyrpides N.C."/>
        </authorList>
    </citation>
    <scope>NUCLEOTIDE SEQUENCE [LARGE SCALE GENOMIC DNA]</scope>
    <source>
        <strain evidence="2 3">CGMCC 1.10948</strain>
    </source>
</reference>